<dbReference type="Proteomes" id="UP000688947">
    <property type="component" value="Unassembled WGS sequence"/>
</dbReference>
<dbReference type="VEuPathDB" id="FungiDB:PC110_g4462"/>
<protein>
    <submittedName>
        <fullName evidence="1">Uncharacterized protein</fullName>
    </submittedName>
</protein>
<sequence length="349" mass="39702">MVANREGRWDEDAVDGGPSSMELLLVWLRRDNNAARWRQAIERRMQATIARKVHEFFVDHGITHRTVSGIRSKLWQLGRQVGEADDWLASKGLLHVDGNEKARRTVMRLCPDYLETGGHVDIRNVKIKTFDGSVAQDDFESNVKDMWEELLDQVSEAQALDNQVWVCNEKKRWSETYQEYADHLLVMTDTLEGENVSQANARHALSTFVRLVYPTFSNVLKARIDVRSIEVIAEVDRALDVLVEFVETDVARKSTEFDKFDPKQPKASKKRSAQAQITVVEWKKKKTASGGTEDLPVTGQRSELGALVDCNDSIKGFQSRKTTTPAWTSTMKSKAVKKVQTVFQILSYQ</sequence>
<dbReference type="VEuPathDB" id="FungiDB:PC110_g4457"/>
<dbReference type="OrthoDB" id="129752at2759"/>
<dbReference type="PANTHER" id="PTHR33324">
    <property type="entry name" value="EXPRESSED PROTEIN"/>
    <property type="match status" value="1"/>
</dbReference>
<evidence type="ECO:0000313" key="1">
    <source>
        <dbReference type="EMBL" id="KAG6970869.1"/>
    </source>
</evidence>
<reference evidence="1" key="1">
    <citation type="submission" date="2021-01" db="EMBL/GenBank/DDBJ databases">
        <title>Phytophthora aleatoria, a newly-described species from Pinus radiata is distinct from Phytophthora cactorum isolates based on comparative genomics.</title>
        <authorList>
            <person name="Mcdougal R."/>
            <person name="Panda P."/>
            <person name="Williams N."/>
            <person name="Studholme D.J."/>
        </authorList>
    </citation>
    <scope>NUCLEOTIDE SEQUENCE</scope>
    <source>
        <strain evidence="1">NZFS 3830</strain>
    </source>
</reference>
<dbReference type="EMBL" id="JAENGZ010000064">
    <property type="protein sequence ID" value="KAG6970869.1"/>
    <property type="molecule type" value="Genomic_DNA"/>
</dbReference>
<organism evidence="1 2">
    <name type="scientific">Phytophthora cactorum</name>
    <dbReference type="NCBI Taxonomy" id="29920"/>
    <lineage>
        <taxon>Eukaryota</taxon>
        <taxon>Sar</taxon>
        <taxon>Stramenopiles</taxon>
        <taxon>Oomycota</taxon>
        <taxon>Peronosporomycetes</taxon>
        <taxon>Peronosporales</taxon>
        <taxon>Peronosporaceae</taxon>
        <taxon>Phytophthora</taxon>
    </lineage>
</organism>
<name>A0A8T1UUG5_9STRA</name>
<comment type="caution">
    <text evidence="1">The sequence shown here is derived from an EMBL/GenBank/DDBJ whole genome shotgun (WGS) entry which is preliminary data.</text>
</comment>
<proteinExistence type="predicted"/>
<dbReference type="PANTHER" id="PTHR33324:SF2">
    <property type="entry name" value="MYB_SANT-LIKE DNA-BINDING DOMAIN-CONTAINING PROTEIN"/>
    <property type="match status" value="1"/>
</dbReference>
<evidence type="ECO:0000313" key="2">
    <source>
        <dbReference type="Proteomes" id="UP000688947"/>
    </source>
</evidence>
<dbReference type="AlphaFoldDB" id="A0A8T1UUG5"/>
<accession>A0A8T1UUG5</accession>
<gene>
    <name evidence="1" type="ORF">JG687_00002389</name>
</gene>